<gene>
    <name evidence="1" type="ORF">R5W23_004935</name>
</gene>
<protein>
    <submittedName>
        <fullName evidence="1">Uncharacterized protein</fullName>
    </submittedName>
</protein>
<evidence type="ECO:0000313" key="2">
    <source>
        <dbReference type="Proteomes" id="UP001272242"/>
    </source>
</evidence>
<reference evidence="2" key="1">
    <citation type="journal article" date="2023" name="Mar. Drugs">
        <title>Gemmata algarum, a Novel Planctomycete Isolated from an Algal Mat, Displays Antimicrobial Activity.</title>
        <authorList>
            <person name="Kumar G."/>
            <person name="Kallscheuer N."/>
            <person name="Kashif M."/>
            <person name="Ahamad S."/>
            <person name="Jagadeeshwari U."/>
            <person name="Pannikurungottu S."/>
            <person name="Haufschild T."/>
            <person name="Kabuu M."/>
            <person name="Sasikala C."/>
            <person name="Jogler C."/>
            <person name="Ramana C."/>
        </authorList>
    </citation>
    <scope>NUCLEOTIDE SEQUENCE [LARGE SCALE GENOMIC DNA]</scope>
    <source>
        <strain evidence="2">JC673</strain>
    </source>
</reference>
<keyword evidence="2" id="KW-1185">Reference proteome</keyword>
<organism evidence="1 2">
    <name type="scientific">Gemmata algarum</name>
    <dbReference type="NCBI Taxonomy" id="2975278"/>
    <lineage>
        <taxon>Bacteria</taxon>
        <taxon>Pseudomonadati</taxon>
        <taxon>Planctomycetota</taxon>
        <taxon>Planctomycetia</taxon>
        <taxon>Gemmatales</taxon>
        <taxon>Gemmataceae</taxon>
        <taxon>Gemmata</taxon>
    </lineage>
</organism>
<proteinExistence type="predicted"/>
<evidence type="ECO:0000313" key="1">
    <source>
        <dbReference type="EMBL" id="MDY3563432.1"/>
    </source>
</evidence>
<dbReference type="Proteomes" id="UP001272242">
    <property type="component" value="Unassembled WGS sequence"/>
</dbReference>
<comment type="caution">
    <text evidence="1">The sequence shown here is derived from an EMBL/GenBank/DDBJ whole genome shotgun (WGS) entry which is preliminary data.</text>
</comment>
<sequence length="339" mass="36419">MPDRATVLAALAEYVNRPTTAHDIRTEPGEIFSAPPFPQLVRFLPSLLTKEEWDTFVPEMASLLRAGDPFRVSALALNCGSLVEQGVPAALVAPHLLAALPRHLALARRAAGATFDADPDALRARSGLTFLLLATMAVLCRGAAFRQAARANPDIVAGVESLRKEHREADFVAQVLGFVDGVELLVLVPDEGKGFRVALEAVNTNGHLFTLLQAALLGGGHLTGEAIDDEVVAVATGEYPHEQLLVDHARFNFAPWFAPPGDAVSALAALPVEGSPSDIPQLDDQRIIVLGPPVLGSRSWDSNFFANIHDALRSRVTVVEVLPRERVAAWLDRISRAAR</sequence>
<dbReference type="RefSeq" id="WP_320689633.1">
    <property type="nucleotide sequence ID" value="NZ_JAXBLV010000239.1"/>
</dbReference>
<name>A0ABU5F9K1_9BACT</name>
<accession>A0ABU5F9K1</accession>
<dbReference type="EMBL" id="JAXBLV010000239">
    <property type="protein sequence ID" value="MDY3563432.1"/>
    <property type="molecule type" value="Genomic_DNA"/>
</dbReference>